<protein>
    <submittedName>
        <fullName evidence="1">Uncharacterized protein</fullName>
    </submittedName>
</protein>
<organism evidence="1">
    <name type="scientific">marine sediment metagenome</name>
    <dbReference type="NCBI Taxonomy" id="412755"/>
    <lineage>
        <taxon>unclassified sequences</taxon>
        <taxon>metagenomes</taxon>
        <taxon>ecological metagenomes</taxon>
    </lineage>
</organism>
<comment type="caution">
    <text evidence="1">The sequence shown here is derived from an EMBL/GenBank/DDBJ whole genome shotgun (WGS) entry which is preliminary data.</text>
</comment>
<name>A0A0F9FRX3_9ZZZZ</name>
<sequence length="64" mass="7823">MKKKKKKKNVLVKNGCIIMTDDKMTFEKWSKMWDRLFDICVRRNDSRALLAHTYNYNPKWNRGE</sequence>
<gene>
    <name evidence="1" type="ORF">LCGC14_2208270</name>
</gene>
<dbReference type="AlphaFoldDB" id="A0A0F9FRX3"/>
<reference evidence="1" key="1">
    <citation type="journal article" date="2015" name="Nature">
        <title>Complex archaea that bridge the gap between prokaryotes and eukaryotes.</title>
        <authorList>
            <person name="Spang A."/>
            <person name="Saw J.H."/>
            <person name="Jorgensen S.L."/>
            <person name="Zaremba-Niedzwiedzka K."/>
            <person name="Martijn J."/>
            <person name="Lind A.E."/>
            <person name="van Eijk R."/>
            <person name="Schleper C."/>
            <person name="Guy L."/>
            <person name="Ettema T.J."/>
        </authorList>
    </citation>
    <scope>NUCLEOTIDE SEQUENCE</scope>
</reference>
<accession>A0A0F9FRX3</accession>
<dbReference type="EMBL" id="LAZR01029249">
    <property type="protein sequence ID" value="KKL60145.1"/>
    <property type="molecule type" value="Genomic_DNA"/>
</dbReference>
<evidence type="ECO:0000313" key="1">
    <source>
        <dbReference type="EMBL" id="KKL60145.1"/>
    </source>
</evidence>
<proteinExistence type="predicted"/>